<feature type="repeat" description="PPR" evidence="2">
    <location>
        <begin position="35"/>
        <end position="69"/>
    </location>
</feature>
<dbReference type="Gene3D" id="1.25.40.10">
    <property type="entry name" value="Tetratricopeptide repeat domain"/>
    <property type="match status" value="4"/>
</dbReference>
<keyword evidence="5" id="KW-1185">Reference proteome</keyword>
<feature type="repeat" description="PPR" evidence="2">
    <location>
        <begin position="106"/>
        <end position="140"/>
    </location>
</feature>
<dbReference type="InterPro" id="IPR002885">
    <property type="entry name" value="PPR_rpt"/>
</dbReference>
<proteinExistence type="predicted"/>
<dbReference type="PANTHER" id="PTHR47926">
    <property type="entry name" value="PENTATRICOPEPTIDE REPEAT-CONTAINING PROTEIN"/>
    <property type="match status" value="1"/>
</dbReference>
<dbReference type="InterPro" id="IPR011990">
    <property type="entry name" value="TPR-like_helical_dom_sf"/>
</dbReference>
<dbReference type="InterPro" id="IPR032867">
    <property type="entry name" value="DYW_dom"/>
</dbReference>
<dbReference type="GO" id="GO:0009451">
    <property type="term" value="P:RNA modification"/>
    <property type="evidence" value="ECO:0007669"/>
    <property type="project" value="InterPro"/>
</dbReference>
<feature type="domain" description="DYW" evidence="3">
    <location>
        <begin position="491"/>
        <end position="583"/>
    </location>
</feature>
<dbReference type="Pfam" id="PF20430">
    <property type="entry name" value="Eplus_motif"/>
    <property type="match status" value="1"/>
</dbReference>
<feature type="repeat" description="PPR" evidence="2">
    <location>
        <begin position="277"/>
        <end position="311"/>
    </location>
</feature>
<reference evidence="4 5" key="1">
    <citation type="journal article" date="2021" name="Nat. Plants">
        <title>The Taxus genome provides insights into paclitaxel biosynthesis.</title>
        <authorList>
            <person name="Xiong X."/>
            <person name="Gou J."/>
            <person name="Liao Q."/>
            <person name="Li Y."/>
            <person name="Zhou Q."/>
            <person name="Bi G."/>
            <person name="Li C."/>
            <person name="Du R."/>
            <person name="Wang X."/>
            <person name="Sun T."/>
            <person name="Guo L."/>
            <person name="Liang H."/>
            <person name="Lu P."/>
            <person name="Wu Y."/>
            <person name="Zhang Z."/>
            <person name="Ro D.K."/>
            <person name="Shang Y."/>
            <person name="Huang S."/>
            <person name="Yan J."/>
        </authorList>
    </citation>
    <scope>NUCLEOTIDE SEQUENCE [LARGE SCALE GENOMIC DNA]</scope>
    <source>
        <strain evidence="4">Ta-2019</strain>
    </source>
</reference>
<sequence>MTSDVVVGTALVVMYCNCRSIEIAREVFDKLSKRDVVAWSAMIAGYLQNGHAEEALLLFHQMQMADLNPNQVTILSLLPLCANLAAFETGSVGIAHRVFDKMFKRNMVSWTAMVAGYAQNGHAIEALSFFYQMWKESVEINRAAILSVLQAITELGALQLGKDIHVYAMKSGFDSDVSVGTALLGMYAKCGSIDSAGKLFDNMSTRDAVAWSGMIAGYAHNGYSKEALELFDRMQLTEDKPNPITLVSVVKACAHLGVQQRCKWIHDFIVRSGFESNVLVVTALIDMYAKCGRIEIARELFDNMPNKDVVSWSVIIAAYGTRCHAGLVDEGWQYFDCMIQEYCITPHVQHYACMVDLLGRARRLEEAQDFIKRMPIEPDVCVWGAFLSACRIHCNTELGAFAAKKLFDLNPENAGYYILLSNIYAAAGRWDDIVKVRQLMKDRGWKKTPGCSWIEVNNRIHSFLVGDRSHPQSENIYAILESMFKQMKEMGYVPDMDFVLHDVEDELKEDLLSCHSEKLAIAFGILNTRPGTPIRITKNLRVCTDCHTATKFITKIFSREIIMRDANRFHHIKDGLCSCSDYW</sequence>
<dbReference type="InterPro" id="IPR046960">
    <property type="entry name" value="PPR_At4g14850-like_plant"/>
</dbReference>
<dbReference type="InterPro" id="IPR046849">
    <property type="entry name" value="E2_motif"/>
</dbReference>
<dbReference type="GO" id="GO:0003723">
    <property type="term" value="F:RNA binding"/>
    <property type="evidence" value="ECO:0007669"/>
    <property type="project" value="InterPro"/>
</dbReference>
<evidence type="ECO:0000313" key="4">
    <source>
        <dbReference type="EMBL" id="KAH9289611.1"/>
    </source>
</evidence>
<dbReference type="PROSITE" id="PS51375">
    <property type="entry name" value="PPR"/>
    <property type="match status" value="4"/>
</dbReference>
<dbReference type="PANTHER" id="PTHR47926:SF347">
    <property type="entry name" value="PENTATRICOPEPTIDE REPEAT-CONTAINING PROTEIN"/>
    <property type="match status" value="1"/>
</dbReference>
<dbReference type="GO" id="GO:0008270">
    <property type="term" value="F:zinc ion binding"/>
    <property type="evidence" value="ECO:0007669"/>
    <property type="project" value="InterPro"/>
</dbReference>
<organism evidence="4 5">
    <name type="scientific">Taxus chinensis</name>
    <name type="common">Chinese yew</name>
    <name type="synonym">Taxus wallichiana var. chinensis</name>
    <dbReference type="NCBI Taxonomy" id="29808"/>
    <lineage>
        <taxon>Eukaryota</taxon>
        <taxon>Viridiplantae</taxon>
        <taxon>Streptophyta</taxon>
        <taxon>Embryophyta</taxon>
        <taxon>Tracheophyta</taxon>
        <taxon>Spermatophyta</taxon>
        <taxon>Pinopsida</taxon>
        <taxon>Pinidae</taxon>
        <taxon>Conifers II</taxon>
        <taxon>Cupressales</taxon>
        <taxon>Taxaceae</taxon>
        <taxon>Taxus</taxon>
    </lineage>
</organism>
<dbReference type="NCBIfam" id="TIGR00756">
    <property type="entry name" value="PPR"/>
    <property type="match status" value="4"/>
</dbReference>
<feature type="repeat" description="PPR" evidence="2">
    <location>
        <begin position="207"/>
        <end position="241"/>
    </location>
</feature>
<comment type="caution">
    <text evidence="4">The sequence shown here is derived from an EMBL/GenBank/DDBJ whole genome shotgun (WGS) entry which is preliminary data.</text>
</comment>
<dbReference type="Proteomes" id="UP000824469">
    <property type="component" value="Unassembled WGS sequence"/>
</dbReference>
<dbReference type="EMBL" id="JAHRHJ020003813">
    <property type="protein sequence ID" value="KAH9289611.1"/>
    <property type="molecule type" value="Genomic_DNA"/>
</dbReference>
<dbReference type="FunFam" id="1.25.40.10:FF:000288">
    <property type="entry name" value="Pentatricopeptide repeat-containing protein At4g02750"/>
    <property type="match status" value="1"/>
</dbReference>
<dbReference type="AlphaFoldDB" id="A0AA38BUB0"/>
<dbReference type="InterPro" id="IPR046848">
    <property type="entry name" value="E_motif"/>
</dbReference>
<name>A0AA38BUB0_TAXCH</name>
<dbReference type="OMA" id="QEYCITP"/>
<evidence type="ECO:0000313" key="5">
    <source>
        <dbReference type="Proteomes" id="UP000824469"/>
    </source>
</evidence>
<keyword evidence="1" id="KW-0677">Repeat</keyword>
<dbReference type="Pfam" id="PF01535">
    <property type="entry name" value="PPR"/>
    <property type="match status" value="4"/>
</dbReference>
<dbReference type="FunFam" id="1.25.40.10:FF:000227">
    <property type="entry name" value="Pentatricopeptide repeat-containing protein At3g13880"/>
    <property type="match status" value="1"/>
</dbReference>
<gene>
    <name evidence="4" type="ORF">KI387_033728</name>
</gene>
<dbReference type="FunFam" id="1.25.40.10:FF:000031">
    <property type="entry name" value="Pentatricopeptide repeat-containing protein mitochondrial"/>
    <property type="match status" value="1"/>
</dbReference>
<dbReference type="SUPFAM" id="SSF48452">
    <property type="entry name" value="TPR-like"/>
    <property type="match status" value="1"/>
</dbReference>
<evidence type="ECO:0000259" key="3">
    <source>
        <dbReference type="Pfam" id="PF14432"/>
    </source>
</evidence>
<accession>A0AA38BUB0</accession>
<dbReference type="Pfam" id="PF14432">
    <property type="entry name" value="DYW_deaminase"/>
    <property type="match status" value="1"/>
</dbReference>
<evidence type="ECO:0000256" key="2">
    <source>
        <dbReference type="PROSITE-ProRule" id="PRU00708"/>
    </source>
</evidence>
<protein>
    <recommendedName>
        <fullName evidence="3">DYW domain-containing protein</fullName>
    </recommendedName>
</protein>
<dbReference type="Pfam" id="PF13041">
    <property type="entry name" value="PPR_2"/>
    <property type="match status" value="2"/>
</dbReference>
<evidence type="ECO:0000256" key="1">
    <source>
        <dbReference type="ARBA" id="ARBA00022737"/>
    </source>
</evidence>
<dbReference type="Pfam" id="PF20431">
    <property type="entry name" value="E_motif"/>
    <property type="match status" value="1"/>
</dbReference>